<protein>
    <recommendedName>
        <fullName evidence="3">Protein kinase domain-containing protein</fullName>
    </recommendedName>
</protein>
<gene>
    <name evidence="1" type="ORF">D9619_010533</name>
</gene>
<dbReference type="SUPFAM" id="SSF56112">
    <property type="entry name" value="Protein kinase-like (PK-like)"/>
    <property type="match status" value="1"/>
</dbReference>
<name>A0A8H5ASI1_9AGAR</name>
<sequence>MSIPKDSLSLPRWLGTAPPRFSMDDTISGLYKVTHVKHNGRRYQLLLVTGIQKSSYQRVHVAKVIPRADCRTKAFNAHLQWLRSLVTFDVSSTLLMDFYDDEYCYLIFHRNTFNLKDVMTHGVIPLSSAHIREIALQLIRALQSGSATVLSREAKSHGDLCPENVEFLDVLCTNHDSYDLETGSSMTTTVISSTKIRLAYYGDLGLRDGQRRRMKQHRS</sequence>
<evidence type="ECO:0000313" key="2">
    <source>
        <dbReference type="Proteomes" id="UP000567179"/>
    </source>
</evidence>
<dbReference type="InterPro" id="IPR011009">
    <property type="entry name" value="Kinase-like_dom_sf"/>
</dbReference>
<dbReference type="EMBL" id="JAACJJ010000058">
    <property type="protein sequence ID" value="KAF5310089.1"/>
    <property type="molecule type" value="Genomic_DNA"/>
</dbReference>
<evidence type="ECO:0008006" key="3">
    <source>
        <dbReference type="Google" id="ProtNLM"/>
    </source>
</evidence>
<reference evidence="1 2" key="1">
    <citation type="journal article" date="2020" name="ISME J.">
        <title>Uncovering the hidden diversity of litter-decomposition mechanisms in mushroom-forming fungi.</title>
        <authorList>
            <person name="Floudas D."/>
            <person name="Bentzer J."/>
            <person name="Ahren D."/>
            <person name="Johansson T."/>
            <person name="Persson P."/>
            <person name="Tunlid A."/>
        </authorList>
    </citation>
    <scope>NUCLEOTIDE SEQUENCE [LARGE SCALE GENOMIC DNA]</scope>
    <source>
        <strain evidence="1 2">CBS 101986</strain>
    </source>
</reference>
<dbReference type="Proteomes" id="UP000567179">
    <property type="component" value="Unassembled WGS sequence"/>
</dbReference>
<dbReference type="AlphaFoldDB" id="A0A8H5ASI1"/>
<evidence type="ECO:0000313" key="1">
    <source>
        <dbReference type="EMBL" id="KAF5310089.1"/>
    </source>
</evidence>
<organism evidence="1 2">
    <name type="scientific">Psilocybe cf. subviscida</name>
    <dbReference type="NCBI Taxonomy" id="2480587"/>
    <lineage>
        <taxon>Eukaryota</taxon>
        <taxon>Fungi</taxon>
        <taxon>Dikarya</taxon>
        <taxon>Basidiomycota</taxon>
        <taxon>Agaricomycotina</taxon>
        <taxon>Agaricomycetes</taxon>
        <taxon>Agaricomycetidae</taxon>
        <taxon>Agaricales</taxon>
        <taxon>Agaricineae</taxon>
        <taxon>Strophariaceae</taxon>
        <taxon>Psilocybe</taxon>
    </lineage>
</organism>
<proteinExistence type="predicted"/>
<accession>A0A8H5ASI1</accession>
<comment type="caution">
    <text evidence="1">The sequence shown here is derived from an EMBL/GenBank/DDBJ whole genome shotgun (WGS) entry which is preliminary data.</text>
</comment>
<keyword evidence="2" id="KW-1185">Reference proteome</keyword>